<protein>
    <submittedName>
        <fullName evidence="2">Uncharacterized protein</fullName>
    </submittedName>
</protein>
<feature type="region of interest" description="Disordered" evidence="1">
    <location>
        <begin position="1"/>
        <end position="22"/>
    </location>
</feature>
<accession>A0A1I6IAQ2</accession>
<dbReference type="AlphaFoldDB" id="A0A1I6IAQ2"/>
<reference evidence="3" key="1">
    <citation type="submission" date="2016-10" db="EMBL/GenBank/DDBJ databases">
        <authorList>
            <person name="Varghese N."/>
            <person name="Submissions S."/>
        </authorList>
    </citation>
    <scope>NUCLEOTIDE SEQUENCE [LARGE SCALE GENOMIC DNA]</scope>
    <source>
        <strain evidence="3">CGMCC 1.8711</strain>
    </source>
</reference>
<dbReference type="EMBL" id="FOYS01000005">
    <property type="protein sequence ID" value="SFR63729.1"/>
    <property type="molecule type" value="Genomic_DNA"/>
</dbReference>
<evidence type="ECO:0000313" key="3">
    <source>
        <dbReference type="Proteomes" id="UP000243250"/>
    </source>
</evidence>
<proteinExistence type="predicted"/>
<keyword evidence="3" id="KW-1185">Reference proteome</keyword>
<evidence type="ECO:0000313" key="2">
    <source>
        <dbReference type="EMBL" id="SFR63729.1"/>
    </source>
</evidence>
<evidence type="ECO:0000256" key="1">
    <source>
        <dbReference type="SAM" id="MobiDB-lite"/>
    </source>
</evidence>
<dbReference type="OrthoDB" id="178002at2157"/>
<name>A0A1I6IAQ2_9EURY</name>
<organism evidence="2 3">
    <name type="scientific">Halogeometricum limi</name>
    <dbReference type="NCBI Taxonomy" id="555875"/>
    <lineage>
        <taxon>Archaea</taxon>
        <taxon>Methanobacteriati</taxon>
        <taxon>Methanobacteriota</taxon>
        <taxon>Stenosarchaea group</taxon>
        <taxon>Halobacteria</taxon>
        <taxon>Halobacteriales</taxon>
        <taxon>Haloferacaceae</taxon>
        <taxon>Halogeometricum</taxon>
    </lineage>
</organism>
<dbReference type="RefSeq" id="WP_089882329.1">
    <property type="nucleotide sequence ID" value="NZ_FOYS01000005.1"/>
</dbReference>
<dbReference type="Proteomes" id="UP000243250">
    <property type="component" value="Unassembled WGS sequence"/>
</dbReference>
<gene>
    <name evidence="2" type="ORF">SAMN04488124_2948</name>
</gene>
<sequence>MSYQSDLTAKAASAEGLPDPHDVVAKDEEVPLDALFSDEFVRAHSGFDSFDQMVAASPSDATTAGELGRVTDGEWDAFVAETTDFADESEMVFAAIDRWVAAELGL</sequence>